<evidence type="ECO:0000313" key="6">
    <source>
        <dbReference type="Proteomes" id="UP001164803"/>
    </source>
</evidence>
<dbReference type="PANTHER" id="PTHR44196:SF1">
    <property type="entry name" value="DEHYDROGENASE_REDUCTASE SDR FAMILY MEMBER 7B"/>
    <property type="match status" value="1"/>
</dbReference>
<dbReference type="InterPro" id="IPR057326">
    <property type="entry name" value="KR_dom"/>
</dbReference>
<evidence type="ECO:0000256" key="3">
    <source>
        <dbReference type="RuleBase" id="RU000363"/>
    </source>
</evidence>
<dbReference type="PROSITE" id="PS00061">
    <property type="entry name" value="ADH_SHORT"/>
    <property type="match status" value="1"/>
</dbReference>
<comment type="similarity">
    <text evidence="1 3">Belongs to the short-chain dehydrogenases/reductases (SDR) family.</text>
</comment>
<proteinExistence type="inferred from homology"/>
<dbReference type="CDD" id="cd05233">
    <property type="entry name" value="SDR_c"/>
    <property type="match status" value="1"/>
</dbReference>
<keyword evidence="2" id="KW-0560">Oxidoreductase</keyword>
<protein>
    <submittedName>
        <fullName evidence="5">3-ketoacyl-ACP reductase</fullName>
    </submittedName>
</protein>
<name>A0ABY6Z8A5_9BACL</name>
<dbReference type="PANTHER" id="PTHR44196">
    <property type="entry name" value="DEHYDROGENASE/REDUCTASE SDR FAMILY MEMBER 7B"/>
    <property type="match status" value="1"/>
</dbReference>
<dbReference type="RefSeq" id="WP_268045837.1">
    <property type="nucleotide sequence ID" value="NZ_CP104064.1"/>
</dbReference>
<organism evidence="5 6">
    <name type="scientific">Alicyclobacillus dauci</name>
    <dbReference type="NCBI Taxonomy" id="1475485"/>
    <lineage>
        <taxon>Bacteria</taxon>
        <taxon>Bacillati</taxon>
        <taxon>Bacillota</taxon>
        <taxon>Bacilli</taxon>
        <taxon>Bacillales</taxon>
        <taxon>Alicyclobacillaceae</taxon>
        <taxon>Alicyclobacillus</taxon>
    </lineage>
</organism>
<dbReference type="Gene3D" id="3.40.50.720">
    <property type="entry name" value="NAD(P)-binding Rossmann-like Domain"/>
    <property type="match status" value="1"/>
</dbReference>
<dbReference type="Proteomes" id="UP001164803">
    <property type="component" value="Chromosome"/>
</dbReference>
<evidence type="ECO:0000259" key="4">
    <source>
        <dbReference type="SMART" id="SM00822"/>
    </source>
</evidence>
<sequence length="241" mass="25642">MSTKLQGKNALITGAGKGIGRAIAEQLASEGVNLGLISRTSADLESLAGSIREKYNVKASVAIADVGDRKQVETAVNQISHELGNIDILINNAGTAKFGTVIDMDVEEWEQMIRVNLLGTYYVTRAVLPGMMDQNYGDIINVSSTAGERGAATTSAYSASKFGVMGFSESLMQEVRKNNIRVVALAPSTVNTDLAKAAGLKIGDEDRQMQPSDIAELVLSILSLPQRVVVKNASIIMTNPQ</sequence>
<dbReference type="InterPro" id="IPR036291">
    <property type="entry name" value="NAD(P)-bd_dom_sf"/>
</dbReference>
<dbReference type="NCBIfam" id="NF005806">
    <property type="entry name" value="PRK07666.1"/>
    <property type="match status" value="1"/>
</dbReference>
<evidence type="ECO:0000256" key="1">
    <source>
        <dbReference type="ARBA" id="ARBA00006484"/>
    </source>
</evidence>
<reference evidence="5" key="1">
    <citation type="submission" date="2022-08" db="EMBL/GenBank/DDBJ databases">
        <title>Alicyclobacillus dauci DSM2870, complete genome.</title>
        <authorList>
            <person name="Wang Q."/>
            <person name="Cai R."/>
            <person name="Wang Z."/>
        </authorList>
    </citation>
    <scope>NUCLEOTIDE SEQUENCE</scope>
    <source>
        <strain evidence="5">DSM 28700</strain>
    </source>
</reference>
<dbReference type="PRINTS" id="PR00080">
    <property type="entry name" value="SDRFAMILY"/>
</dbReference>
<dbReference type="Pfam" id="PF00106">
    <property type="entry name" value="adh_short"/>
    <property type="match status" value="1"/>
</dbReference>
<dbReference type="SUPFAM" id="SSF51735">
    <property type="entry name" value="NAD(P)-binding Rossmann-fold domains"/>
    <property type="match status" value="1"/>
</dbReference>
<dbReference type="SMART" id="SM00822">
    <property type="entry name" value="PKS_KR"/>
    <property type="match status" value="1"/>
</dbReference>
<keyword evidence="6" id="KW-1185">Reference proteome</keyword>
<dbReference type="InterPro" id="IPR002347">
    <property type="entry name" value="SDR_fam"/>
</dbReference>
<evidence type="ECO:0000313" key="5">
    <source>
        <dbReference type="EMBL" id="WAH38270.1"/>
    </source>
</evidence>
<dbReference type="InterPro" id="IPR020904">
    <property type="entry name" value="Sc_DH/Rdtase_CS"/>
</dbReference>
<dbReference type="PRINTS" id="PR00081">
    <property type="entry name" value="GDHRDH"/>
</dbReference>
<gene>
    <name evidence="5" type="ORF">NZD86_07245</name>
</gene>
<dbReference type="PIRSF" id="PIRSF000126">
    <property type="entry name" value="11-beta-HSD1"/>
    <property type="match status" value="1"/>
</dbReference>
<dbReference type="EMBL" id="CP104064">
    <property type="protein sequence ID" value="WAH38270.1"/>
    <property type="molecule type" value="Genomic_DNA"/>
</dbReference>
<accession>A0ABY6Z8A5</accession>
<feature type="domain" description="Ketoreductase" evidence="4">
    <location>
        <begin position="8"/>
        <end position="193"/>
    </location>
</feature>
<evidence type="ECO:0000256" key="2">
    <source>
        <dbReference type="ARBA" id="ARBA00023002"/>
    </source>
</evidence>